<sequence length="169" mass="19029">MDRAAKIKYLSIKSWSFDFKMYRTAETKYLCIRSCLSVSFNSTVMNIVYNNSNILSTDRPIALEASSALLSSLHSLLCSPLLFNEDSETSMTTLVLLSHATTLSSSINEFPTSLQITMSSSETTEYNSFANLSNIMESAIDPAKLRSEFLRLLGTRRSPEGFYWWPVMS</sequence>
<protein>
    <submittedName>
        <fullName evidence="1">Uncharacterized protein</fullName>
    </submittedName>
</protein>
<evidence type="ECO:0000313" key="2">
    <source>
        <dbReference type="Proteomes" id="UP001279734"/>
    </source>
</evidence>
<dbReference type="Proteomes" id="UP001279734">
    <property type="component" value="Unassembled WGS sequence"/>
</dbReference>
<accession>A0AAD3T829</accession>
<organism evidence="1 2">
    <name type="scientific">Nepenthes gracilis</name>
    <name type="common">Slender pitcher plant</name>
    <dbReference type="NCBI Taxonomy" id="150966"/>
    <lineage>
        <taxon>Eukaryota</taxon>
        <taxon>Viridiplantae</taxon>
        <taxon>Streptophyta</taxon>
        <taxon>Embryophyta</taxon>
        <taxon>Tracheophyta</taxon>
        <taxon>Spermatophyta</taxon>
        <taxon>Magnoliopsida</taxon>
        <taxon>eudicotyledons</taxon>
        <taxon>Gunneridae</taxon>
        <taxon>Pentapetalae</taxon>
        <taxon>Caryophyllales</taxon>
        <taxon>Nepenthaceae</taxon>
        <taxon>Nepenthes</taxon>
    </lineage>
</organism>
<keyword evidence="2" id="KW-1185">Reference proteome</keyword>
<reference evidence="1" key="1">
    <citation type="submission" date="2023-05" db="EMBL/GenBank/DDBJ databases">
        <title>Nepenthes gracilis genome sequencing.</title>
        <authorList>
            <person name="Fukushima K."/>
        </authorList>
    </citation>
    <scope>NUCLEOTIDE SEQUENCE</scope>
    <source>
        <strain evidence="1">SING2019-196</strain>
    </source>
</reference>
<dbReference type="AlphaFoldDB" id="A0AAD3T829"/>
<gene>
    <name evidence="1" type="ORF">Nepgr_026012</name>
</gene>
<dbReference type="EMBL" id="BSYO01000027">
    <property type="protein sequence ID" value="GMH24169.1"/>
    <property type="molecule type" value="Genomic_DNA"/>
</dbReference>
<comment type="caution">
    <text evidence="1">The sequence shown here is derived from an EMBL/GenBank/DDBJ whole genome shotgun (WGS) entry which is preliminary data.</text>
</comment>
<name>A0AAD3T829_NEPGR</name>
<evidence type="ECO:0000313" key="1">
    <source>
        <dbReference type="EMBL" id="GMH24169.1"/>
    </source>
</evidence>
<proteinExistence type="predicted"/>